<dbReference type="PROSITE" id="PS50109">
    <property type="entry name" value="HIS_KIN"/>
    <property type="match status" value="1"/>
</dbReference>
<dbReference type="SUPFAM" id="SSF55874">
    <property type="entry name" value="ATPase domain of HSP90 chaperone/DNA topoisomerase II/histidine kinase"/>
    <property type="match status" value="1"/>
</dbReference>
<dbReference type="Gene3D" id="3.30.565.10">
    <property type="entry name" value="Histidine kinase-like ATPase, C-terminal domain"/>
    <property type="match status" value="1"/>
</dbReference>
<keyword evidence="14" id="KW-0902">Two-component regulatory system</keyword>
<dbReference type="SMART" id="SM00387">
    <property type="entry name" value="HATPase_c"/>
    <property type="match status" value="1"/>
</dbReference>
<dbReference type="PANTHER" id="PTHR24421">
    <property type="entry name" value="NITRATE/NITRITE SENSOR PROTEIN NARX-RELATED"/>
    <property type="match status" value="1"/>
</dbReference>
<dbReference type="SMART" id="SM00065">
    <property type="entry name" value="GAF"/>
    <property type="match status" value="2"/>
</dbReference>
<evidence type="ECO:0000313" key="20">
    <source>
        <dbReference type="EMBL" id="MDO7908223.1"/>
    </source>
</evidence>
<dbReference type="InterPro" id="IPR004358">
    <property type="entry name" value="Sig_transdc_His_kin-like_C"/>
</dbReference>
<keyword evidence="10" id="KW-0547">Nucleotide-binding</keyword>
<dbReference type="InterPro" id="IPR029016">
    <property type="entry name" value="GAF-like_dom_sf"/>
</dbReference>
<evidence type="ECO:0000256" key="16">
    <source>
        <dbReference type="ARBA" id="ARBA00024827"/>
    </source>
</evidence>
<evidence type="ECO:0000256" key="7">
    <source>
        <dbReference type="ARBA" id="ARBA00022490"/>
    </source>
</evidence>
<evidence type="ECO:0000256" key="17">
    <source>
        <dbReference type="ARBA" id="ARBA00030800"/>
    </source>
</evidence>
<dbReference type="PRINTS" id="PR00344">
    <property type="entry name" value="BCTRLSENSOR"/>
</dbReference>
<dbReference type="SUPFAM" id="SSF55781">
    <property type="entry name" value="GAF domain-like"/>
    <property type="match status" value="2"/>
</dbReference>
<dbReference type="CDD" id="cd16917">
    <property type="entry name" value="HATPase_UhpB-NarQ-NarX-like"/>
    <property type="match status" value="1"/>
</dbReference>
<keyword evidence="18" id="KW-0175">Coiled coil</keyword>
<organism evidence="20 21">
    <name type="scientific">Paenibacillus lacisoli</name>
    <dbReference type="NCBI Taxonomy" id="3064525"/>
    <lineage>
        <taxon>Bacteria</taxon>
        <taxon>Bacillati</taxon>
        <taxon>Bacillota</taxon>
        <taxon>Bacilli</taxon>
        <taxon>Bacillales</taxon>
        <taxon>Paenibacillaceae</taxon>
        <taxon>Paenibacillus</taxon>
    </lineage>
</organism>
<dbReference type="InterPro" id="IPR011712">
    <property type="entry name" value="Sig_transdc_His_kin_sub3_dim/P"/>
</dbReference>
<evidence type="ECO:0000256" key="11">
    <source>
        <dbReference type="ARBA" id="ARBA00022777"/>
    </source>
</evidence>
<reference evidence="20 21" key="1">
    <citation type="submission" date="2023-07" db="EMBL/GenBank/DDBJ databases">
        <title>Paenibacillus sp. JX-17 nov. isolated from soil.</title>
        <authorList>
            <person name="Wan Y."/>
            <person name="Liu B."/>
        </authorList>
    </citation>
    <scope>NUCLEOTIDE SEQUENCE [LARGE SCALE GENOMIC DNA]</scope>
    <source>
        <strain evidence="20 21">JX-17</strain>
    </source>
</reference>
<dbReference type="InterPro" id="IPR003594">
    <property type="entry name" value="HATPase_dom"/>
</dbReference>
<evidence type="ECO:0000313" key="21">
    <source>
        <dbReference type="Proteomes" id="UP001240171"/>
    </source>
</evidence>
<comment type="subcellular location">
    <subcellularLocation>
        <location evidence="3">Cytoplasm</location>
    </subcellularLocation>
</comment>
<evidence type="ECO:0000256" key="10">
    <source>
        <dbReference type="ARBA" id="ARBA00022741"/>
    </source>
</evidence>
<proteinExistence type="predicted"/>
<evidence type="ECO:0000256" key="8">
    <source>
        <dbReference type="ARBA" id="ARBA00022679"/>
    </source>
</evidence>
<dbReference type="Proteomes" id="UP001240171">
    <property type="component" value="Unassembled WGS sequence"/>
</dbReference>
<dbReference type="EMBL" id="JAUQTB010000013">
    <property type="protein sequence ID" value="MDO7908223.1"/>
    <property type="molecule type" value="Genomic_DNA"/>
</dbReference>
<feature type="coiled-coil region" evidence="18">
    <location>
        <begin position="336"/>
        <end position="363"/>
    </location>
</feature>
<evidence type="ECO:0000256" key="15">
    <source>
        <dbReference type="ARBA" id="ARBA00023014"/>
    </source>
</evidence>
<protein>
    <recommendedName>
        <fullName evidence="5">Oxygen sensor histidine kinase NreB</fullName>
        <ecNumber evidence="4">2.7.13.3</ecNumber>
    </recommendedName>
    <alternativeName>
        <fullName evidence="17">Nitrogen regulation protein B</fullName>
    </alternativeName>
</protein>
<evidence type="ECO:0000256" key="14">
    <source>
        <dbReference type="ARBA" id="ARBA00023012"/>
    </source>
</evidence>
<dbReference type="InterPro" id="IPR003018">
    <property type="entry name" value="GAF"/>
</dbReference>
<name>A0ABT9CG14_9BACL</name>
<keyword evidence="6" id="KW-0004">4Fe-4S</keyword>
<evidence type="ECO:0000256" key="4">
    <source>
        <dbReference type="ARBA" id="ARBA00012438"/>
    </source>
</evidence>
<keyword evidence="15" id="KW-0411">Iron-sulfur</keyword>
<evidence type="ECO:0000256" key="13">
    <source>
        <dbReference type="ARBA" id="ARBA00023004"/>
    </source>
</evidence>
<dbReference type="InterPro" id="IPR050482">
    <property type="entry name" value="Sensor_HK_TwoCompSys"/>
</dbReference>
<dbReference type="GO" id="GO:0016301">
    <property type="term" value="F:kinase activity"/>
    <property type="evidence" value="ECO:0007669"/>
    <property type="project" value="UniProtKB-KW"/>
</dbReference>
<accession>A0ABT9CG14</accession>
<keyword evidence="7" id="KW-0963">Cytoplasm</keyword>
<evidence type="ECO:0000256" key="2">
    <source>
        <dbReference type="ARBA" id="ARBA00001966"/>
    </source>
</evidence>
<comment type="cofactor">
    <cofactor evidence="2">
        <name>[4Fe-4S] cluster</name>
        <dbReference type="ChEBI" id="CHEBI:49883"/>
    </cofactor>
</comment>
<comment type="catalytic activity">
    <reaction evidence="1">
        <text>ATP + protein L-histidine = ADP + protein N-phospho-L-histidine.</text>
        <dbReference type="EC" id="2.7.13.3"/>
    </reaction>
</comment>
<comment type="function">
    <text evidence="16">Member of the two-component regulatory system NreB/NreC involved in the control of dissimilatory nitrate/nitrite reduction in response to oxygen. NreB functions as a direct oxygen sensor histidine kinase which is autophosphorylated, in the absence of oxygen, probably at the conserved histidine residue, and transfers its phosphate group probably to a conserved aspartate residue of NreC. NreB/NreC activates the expression of the nitrate (narGHJI) and nitrite (nir) reductase operons, as well as the putative nitrate transporter gene narT.</text>
</comment>
<gene>
    <name evidence="20" type="ORF">Q5741_17610</name>
</gene>
<dbReference type="EC" id="2.7.13.3" evidence="4"/>
<dbReference type="Gene3D" id="3.30.450.40">
    <property type="match status" value="1"/>
</dbReference>
<dbReference type="Pfam" id="PF13185">
    <property type="entry name" value="GAF_2"/>
    <property type="match status" value="1"/>
</dbReference>
<dbReference type="Pfam" id="PF02518">
    <property type="entry name" value="HATPase_c"/>
    <property type="match status" value="1"/>
</dbReference>
<sequence>MDTPAQELEILKTIAQTLNECGDPDHMLSEVLHKLLELTGLTAGWIFLLEDTDSPQELKAACGMPPALCKDGMQPMCSPACWCLNRYRDGRLQDAVNILNCKRLEDAVDYKWGDTCGITHHATIPLVSGTRRFGLMNVAAPGKEHFTDRELALLQSVAYQIGGTLERIRLWQAEQHRGDLFARLGEFSRALDRTVADTGSRTRLEDESIRLLQKHFHLPLTALYRVESGLSYISGAAGRSNCPIVHTTAVSGAARLLTTRVGERRYAAAEQAEMAEWTHLCRSHGSESELSHVLAVPLPLSGNRAQLFLLAAYPSDRHTEEVDAEVLEAAAEHIAIALEHLQLEENRRKLARLEERNRLARDLHDSVSQMLFSLSLTARGVESMLGGSEQEHQLLEAVSDMRTLSQAALKEMRSLITQLRPAGLEEGLTPALQNYARQLGLRVHLEVNGIAELPSTMEEALWRIGQEALNNISKHAGTRSAEIRLSARDDAVTFHVADQGRGGAATNRPREAGASYGLTMMKERAEALGGRLVLYSVTGKGTTVEVRLPIEKYIGEEGDSR</sequence>
<evidence type="ECO:0000259" key="19">
    <source>
        <dbReference type="PROSITE" id="PS50109"/>
    </source>
</evidence>
<keyword evidence="9" id="KW-0479">Metal-binding</keyword>
<evidence type="ECO:0000256" key="9">
    <source>
        <dbReference type="ARBA" id="ARBA00022723"/>
    </source>
</evidence>
<dbReference type="InterPro" id="IPR036890">
    <property type="entry name" value="HATPase_C_sf"/>
</dbReference>
<evidence type="ECO:0000256" key="5">
    <source>
        <dbReference type="ARBA" id="ARBA00017322"/>
    </source>
</evidence>
<keyword evidence="21" id="KW-1185">Reference proteome</keyword>
<evidence type="ECO:0000256" key="12">
    <source>
        <dbReference type="ARBA" id="ARBA00022840"/>
    </source>
</evidence>
<comment type="caution">
    <text evidence="20">The sequence shown here is derived from an EMBL/GenBank/DDBJ whole genome shotgun (WGS) entry which is preliminary data.</text>
</comment>
<dbReference type="PANTHER" id="PTHR24421:SF40">
    <property type="entry name" value="SENSOR HISTIDINE KINASE YHCY"/>
    <property type="match status" value="1"/>
</dbReference>
<dbReference type="RefSeq" id="WP_305025446.1">
    <property type="nucleotide sequence ID" value="NZ_JAUQTB010000013.1"/>
</dbReference>
<evidence type="ECO:0000256" key="18">
    <source>
        <dbReference type="SAM" id="Coils"/>
    </source>
</evidence>
<evidence type="ECO:0000256" key="6">
    <source>
        <dbReference type="ARBA" id="ARBA00022485"/>
    </source>
</evidence>
<dbReference type="Gene3D" id="1.20.5.1930">
    <property type="match status" value="1"/>
</dbReference>
<dbReference type="Pfam" id="PF07730">
    <property type="entry name" value="HisKA_3"/>
    <property type="match status" value="1"/>
</dbReference>
<evidence type="ECO:0000256" key="1">
    <source>
        <dbReference type="ARBA" id="ARBA00000085"/>
    </source>
</evidence>
<dbReference type="InterPro" id="IPR005467">
    <property type="entry name" value="His_kinase_dom"/>
</dbReference>
<feature type="domain" description="Histidine kinase" evidence="19">
    <location>
        <begin position="358"/>
        <end position="552"/>
    </location>
</feature>
<keyword evidence="8" id="KW-0808">Transferase</keyword>
<evidence type="ECO:0000256" key="3">
    <source>
        <dbReference type="ARBA" id="ARBA00004496"/>
    </source>
</evidence>
<keyword evidence="12" id="KW-0067">ATP-binding</keyword>
<keyword evidence="11 20" id="KW-0418">Kinase</keyword>
<keyword evidence="13" id="KW-0408">Iron</keyword>